<proteinExistence type="predicted"/>
<dbReference type="Pfam" id="PF00583">
    <property type="entry name" value="Acetyltransf_1"/>
    <property type="match status" value="1"/>
</dbReference>
<dbReference type="Proteomes" id="UP001530293">
    <property type="component" value="Unassembled WGS sequence"/>
</dbReference>
<dbReference type="Gene3D" id="3.40.630.30">
    <property type="match status" value="1"/>
</dbReference>
<keyword evidence="4" id="KW-0732">Signal</keyword>
<evidence type="ECO:0000256" key="1">
    <source>
        <dbReference type="ARBA" id="ARBA00022679"/>
    </source>
</evidence>
<protein>
    <recommendedName>
        <fullName evidence="5">N-acetyltransferase domain-containing protein</fullName>
    </recommendedName>
</protein>
<feature type="region of interest" description="Disordered" evidence="3">
    <location>
        <begin position="96"/>
        <end position="130"/>
    </location>
</feature>
<feature type="chain" id="PRO_5044858799" description="N-acetyltransferase domain-containing protein" evidence="4">
    <location>
        <begin position="23"/>
        <end position="442"/>
    </location>
</feature>
<feature type="signal peptide" evidence="4">
    <location>
        <begin position="1"/>
        <end position="22"/>
    </location>
</feature>
<dbReference type="SUPFAM" id="SSF55729">
    <property type="entry name" value="Acyl-CoA N-acyltransferases (Nat)"/>
    <property type="match status" value="1"/>
</dbReference>
<dbReference type="InterPro" id="IPR051556">
    <property type="entry name" value="N-term/lysine_N-AcTrnsfr"/>
</dbReference>
<comment type="caution">
    <text evidence="6">The sequence shown here is derived from an EMBL/GenBank/DDBJ whole genome shotgun (WGS) entry which is preliminary data.</text>
</comment>
<evidence type="ECO:0000259" key="5">
    <source>
        <dbReference type="PROSITE" id="PS51186"/>
    </source>
</evidence>
<keyword evidence="2" id="KW-0012">Acyltransferase</keyword>
<organism evidence="6 7">
    <name type="scientific">Discostella pseudostelligera</name>
    <dbReference type="NCBI Taxonomy" id="259834"/>
    <lineage>
        <taxon>Eukaryota</taxon>
        <taxon>Sar</taxon>
        <taxon>Stramenopiles</taxon>
        <taxon>Ochrophyta</taxon>
        <taxon>Bacillariophyta</taxon>
        <taxon>Coscinodiscophyceae</taxon>
        <taxon>Thalassiosirophycidae</taxon>
        <taxon>Stephanodiscales</taxon>
        <taxon>Stephanodiscaceae</taxon>
        <taxon>Discostella</taxon>
    </lineage>
</organism>
<keyword evidence="7" id="KW-1185">Reference proteome</keyword>
<dbReference type="EMBL" id="JALLBG020000184">
    <property type="protein sequence ID" value="KAL3760464.1"/>
    <property type="molecule type" value="Genomic_DNA"/>
</dbReference>
<evidence type="ECO:0000256" key="2">
    <source>
        <dbReference type="ARBA" id="ARBA00023315"/>
    </source>
</evidence>
<evidence type="ECO:0000256" key="4">
    <source>
        <dbReference type="SAM" id="SignalP"/>
    </source>
</evidence>
<accession>A0ABD3M8X5</accession>
<feature type="domain" description="N-acetyltransferase" evidence="5">
    <location>
        <begin position="237"/>
        <end position="412"/>
    </location>
</feature>
<evidence type="ECO:0000313" key="6">
    <source>
        <dbReference type="EMBL" id="KAL3760464.1"/>
    </source>
</evidence>
<keyword evidence="1" id="KW-0808">Transferase</keyword>
<dbReference type="GO" id="GO:0016746">
    <property type="term" value="F:acyltransferase activity"/>
    <property type="evidence" value="ECO:0007669"/>
    <property type="project" value="UniProtKB-KW"/>
</dbReference>
<dbReference type="PANTHER" id="PTHR42919">
    <property type="entry name" value="N-ALPHA-ACETYLTRANSFERASE"/>
    <property type="match status" value="1"/>
</dbReference>
<sequence>MMIHTPWSFIFTISTFHATAAGFTPQRIFPSWAQSSSVSSDITSCEEDVSGAVVNGRSNISSIPKSQSINLAIQEKILENFQLNWGNNADIDAKKKINNNRVNGDDNRSEQQRSPSASEQQSPSPQPRIPFIIENIGRGEKNEIEEIVRLCIDVFFNEQELDEIELQEVVNASSSTDVLPNMRIRRQQKSIPPWKAMQLAYLRNFQTGEILARNAFNKEQFVNLIVARRVYATSAGTNIRGQTKKNRGADLIVDDAREIFNADLLTSSTANGDGTASRGVVVGEIIGYCEVSEKNFGLGGNYETTKQRRRSSSAENKLRPYLSNLSVVDYARRSGVGSKLLDAGEDAVRNWNAGHTEIVLQVEEDNPNAIQFYKRRGWEFVFADPTCRRYDTSGFFLKECRVTKYAMIKRLDAISTSTTDASEESETGRSLIEKVMNSFFSQ</sequence>
<dbReference type="InterPro" id="IPR000182">
    <property type="entry name" value="GNAT_dom"/>
</dbReference>
<dbReference type="PANTHER" id="PTHR42919:SF8">
    <property type="entry name" value="N-ALPHA-ACETYLTRANSFERASE 50"/>
    <property type="match status" value="1"/>
</dbReference>
<reference evidence="6 7" key="1">
    <citation type="submission" date="2024-10" db="EMBL/GenBank/DDBJ databases">
        <title>Updated reference genomes for cyclostephanoid diatoms.</title>
        <authorList>
            <person name="Roberts W.R."/>
            <person name="Alverson A.J."/>
        </authorList>
    </citation>
    <scope>NUCLEOTIDE SEQUENCE [LARGE SCALE GENOMIC DNA]</scope>
    <source>
        <strain evidence="6 7">AJA232-27</strain>
    </source>
</reference>
<feature type="compositionally biased region" description="Low complexity" evidence="3">
    <location>
        <begin position="112"/>
        <end position="123"/>
    </location>
</feature>
<dbReference type="AlphaFoldDB" id="A0ABD3M8X5"/>
<gene>
    <name evidence="6" type="ORF">ACHAWU_004902</name>
</gene>
<evidence type="ECO:0000313" key="7">
    <source>
        <dbReference type="Proteomes" id="UP001530293"/>
    </source>
</evidence>
<dbReference type="PROSITE" id="PS51186">
    <property type="entry name" value="GNAT"/>
    <property type="match status" value="1"/>
</dbReference>
<name>A0ABD3M8X5_9STRA</name>
<dbReference type="CDD" id="cd04301">
    <property type="entry name" value="NAT_SF"/>
    <property type="match status" value="1"/>
</dbReference>
<evidence type="ECO:0000256" key="3">
    <source>
        <dbReference type="SAM" id="MobiDB-lite"/>
    </source>
</evidence>
<dbReference type="InterPro" id="IPR016181">
    <property type="entry name" value="Acyl_CoA_acyltransferase"/>
</dbReference>